<gene>
    <name evidence="2" type="ORF">LFA_1883</name>
</gene>
<dbReference type="OrthoDB" id="5647945at2"/>
<proteinExistence type="predicted"/>
<keyword evidence="3" id="KW-1185">Reference proteome</keyword>
<dbReference type="HOGENOM" id="CLU_105864_2_2_6"/>
<feature type="region of interest" description="Disordered" evidence="1">
    <location>
        <begin position="43"/>
        <end position="69"/>
    </location>
</feature>
<evidence type="ECO:0000313" key="3">
    <source>
        <dbReference type="Proteomes" id="UP000032430"/>
    </source>
</evidence>
<sequence>MTSNQHATWVLITDSNDCRIYQYIKKPHQLTLIKEIKHPENKLRDTDLTSDKPGHYGTSSSARGAFSQQTDPKEIKIEDFSRSIAKELDSDRNTNAYEKLIVIAPPHMNGLLFQHINKHVKELITHNIEKDLLHLKEHELLEFLHTHL</sequence>
<reference evidence="3" key="1">
    <citation type="submission" date="2014-09" db="EMBL/GenBank/DDBJ databases">
        <authorList>
            <person name="Gomez-Valero L."/>
        </authorList>
    </citation>
    <scope>NUCLEOTIDE SEQUENCE [LARGE SCALE GENOMIC DNA]</scope>
    <source>
        <strain evidence="3">ATCC700992</strain>
    </source>
</reference>
<dbReference type="EMBL" id="LN614827">
    <property type="protein sequence ID" value="CEG57278.1"/>
    <property type="molecule type" value="Genomic_DNA"/>
</dbReference>
<evidence type="ECO:0008006" key="4">
    <source>
        <dbReference type="Google" id="ProtNLM"/>
    </source>
</evidence>
<dbReference type="KEGG" id="lfa:LFA_1883"/>
<evidence type="ECO:0000313" key="2">
    <source>
        <dbReference type="EMBL" id="CEG57278.1"/>
    </source>
</evidence>
<dbReference type="RefSeq" id="WP_045095802.1">
    <property type="nucleotide sequence ID" value="NZ_LN614827.1"/>
</dbReference>
<dbReference type="STRING" id="1212491.LFA_1883"/>
<feature type="compositionally biased region" description="Polar residues" evidence="1">
    <location>
        <begin position="57"/>
        <end position="69"/>
    </location>
</feature>
<organism evidence="2 3">
    <name type="scientific">Legionella fallonii LLAP-10</name>
    <dbReference type="NCBI Taxonomy" id="1212491"/>
    <lineage>
        <taxon>Bacteria</taxon>
        <taxon>Pseudomonadati</taxon>
        <taxon>Pseudomonadota</taxon>
        <taxon>Gammaproteobacteria</taxon>
        <taxon>Legionellales</taxon>
        <taxon>Legionellaceae</taxon>
        <taxon>Legionella</taxon>
    </lineage>
</organism>
<dbReference type="InterPro" id="IPR019291">
    <property type="entry name" value="Host_attachment_protein"/>
</dbReference>
<name>A0A098G464_9GAMM</name>
<accession>A0A098G464</accession>
<evidence type="ECO:0000256" key="1">
    <source>
        <dbReference type="SAM" id="MobiDB-lite"/>
    </source>
</evidence>
<dbReference type="Pfam" id="PF10116">
    <property type="entry name" value="Host_attach"/>
    <property type="match status" value="1"/>
</dbReference>
<dbReference type="AlphaFoldDB" id="A0A098G464"/>
<protein>
    <recommendedName>
        <fullName evidence="4">Protein required for attachment to host cells</fullName>
    </recommendedName>
</protein>
<dbReference type="Proteomes" id="UP000032430">
    <property type="component" value="Chromosome I"/>
</dbReference>
<feature type="compositionally biased region" description="Basic and acidic residues" evidence="1">
    <location>
        <begin position="43"/>
        <end position="54"/>
    </location>
</feature>